<keyword evidence="2" id="KW-1185">Reference proteome</keyword>
<sequence>MRPLVYIRLTTLDGFELWLEHRELKSICRIAEGETEVGGWLVSESPEEIVKKVNEAWEMTEGGAL</sequence>
<evidence type="ECO:0000313" key="1">
    <source>
        <dbReference type="EMBL" id="ASJ79735.1"/>
    </source>
</evidence>
<reference evidence="1 2" key="1">
    <citation type="submission" date="2017-04" db="EMBL/GenBank/DDBJ databases">
        <authorList>
            <person name="Gaylord E.A."/>
            <person name="Popp B."/>
            <person name="Rush R."/>
            <person name="Xu C."/>
            <person name="Russell D.A."/>
            <person name="Garlena R.A."/>
            <person name="Pope W.H."/>
            <person name="Jacobs-Sera D."/>
            <person name="Hatfull G.F."/>
        </authorList>
    </citation>
    <scope>NUCLEOTIDE SEQUENCE [LARGE SCALE GENOMIC DNA]</scope>
</reference>
<accession>A0A220NSE1</accession>
<dbReference type="Proteomes" id="UP000223575">
    <property type="component" value="Segment"/>
</dbReference>
<dbReference type="GeneID" id="64947750"/>
<protein>
    <submittedName>
        <fullName evidence="1">Uncharacterized protein</fullName>
    </submittedName>
</protein>
<evidence type="ECO:0000313" key="2">
    <source>
        <dbReference type="Proteomes" id="UP000223575"/>
    </source>
</evidence>
<organism evidence="1 2">
    <name type="scientific">Mycobacterium phage Heffalump</name>
    <dbReference type="NCBI Taxonomy" id="1983575"/>
    <lineage>
        <taxon>Viruses</taxon>
        <taxon>Duplodnaviria</taxon>
        <taxon>Heunggongvirae</taxon>
        <taxon>Uroviricota</taxon>
        <taxon>Caudoviricetes</taxon>
        <taxon>Turbidovirus</taxon>
        <taxon>Turbidovirus heffalump</taxon>
    </lineage>
</organism>
<proteinExistence type="predicted"/>
<name>A0A220NSE1_9CAUD</name>
<dbReference type="KEGG" id="vg:64947750"/>
<dbReference type="EMBL" id="KY965065">
    <property type="protein sequence ID" value="ASJ79735.1"/>
    <property type="molecule type" value="Genomic_DNA"/>
</dbReference>
<gene>
    <name evidence="1" type="primary">38</name>
    <name evidence="1" type="ORF">SEA_HEFFALUMP_38</name>
</gene>
<dbReference type="RefSeq" id="YP_010063941.1">
    <property type="nucleotide sequence ID" value="NC_054811.1"/>
</dbReference>